<dbReference type="EMBL" id="HBIX01018584">
    <property type="protein sequence ID" value="CAE0720513.1"/>
    <property type="molecule type" value="Transcribed_RNA"/>
</dbReference>
<organism evidence="2">
    <name type="scientific">Pseudo-nitzschia australis</name>
    <dbReference type="NCBI Taxonomy" id="44445"/>
    <lineage>
        <taxon>Eukaryota</taxon>
        <taxon>Sar</taxon>
        <taxon>Stramenopiles</taxon>
        <taxon>Ochrophyta</taxon>
        <taxon>Bacillariophyta</taxon>
        <taxon>Bacillariophyceae</taxon>
        <taxon>Bacillariophycidae</taxon>
        <taxon>Bacillariales</taxon>
        <taxon>Bacillariaceae</taxon>
        <taxon>Pseudo-nitzschia</taxon>
    </lineage>
</organism>
<name>A0A6U9ZWL1_9STRA</name>
<evidence type="ECO:0000313" key="1">
    <source>
        <dbReference type="EMBL" id="CAE0720513.1"/>
    </source>
</evidence>
<accession>A0A6U9ZWL1</accession>
<proteinExistence type="predicted"/>
<dbReference type="AlphaFoldDB" id="A0A6U9ZWL1"/>
<evidence type="ECO:0000313" key="2">
    <source>
        <dbReference type="EMBL" id="CAE0720514.1"/>
    </source>
</evidence>
<sequence length="106" mass="12632">MGGWIDGLMYLTTNQRRNQFDFTAFSSIDFVAARLYEFHLARLLVVFIKRENNGNMKWDRYDMGIGSRDILLDVEPLYMQSKSKRHHQKGGKLWQVSFQFYGRMDQ</sequence>
<gene>
    <name evidence="1" type="ORF">PAUS00366_LOCUS13267</name>
    <name evidence="2" type="ORF">PAUS00366_LOCUS13268</name>
</gene>
<protein>
    <submittedName>
        <fullName evidence="2">Uncharacterized protein</fullName>
    </submittedName>
</protein>
<dbReference type="EMBL" id="HBIX01018585">
    <property type="protein sequence ID" value="CAE0720514.1"/>
    <property type="molecule type" value="Transcribed_RNA"/>
</dbReference>
<reference evidence="2" key="1">
    <citation type="submission" date="2021-01" db="EMBL/GenBank/DDBJ databases">
        <authorList>
            <person name="Corre E."/>
            <person name="Pelletier E."/>
            <person name="Niang G."/>
            <person name="Scheremetjew M."/>
            <person name="Finn R."/>
            <person name="Kale V."/>
            <person name="Holt S."/>
            <person name="Cochrane G."/>
            <person name="Meng A."/>
            <person name="Brown T."/>
            <person name="Cohen L."/>
        </authorList>
    </citation>
    <scope>NUCLEOTIDE SEQUENCE</scope>
    <source>
        <strain evidence="2">10249 10 AB</strain>
    </source>
</reference>